<dbReference type="AlphaFoldDB" id="A0AAD9A5S9"/>
<organism evidence="2 3">
    <name type="scientific">Colletotrichum chrysophilum</name>
    <dbReference type="NCBI Taxonomy" id="1836956"/>
    <lineage>
        <taxon>Eukaryota</taxon>
        <taxon>Fungi</taxon>
        <taxon>Dikarya</taxon>
        <taxon>Ascomycota</taxon>
        <taxon>Pezizomycotina</taxon>
        <taxon>Sordariomycetes</taxon>
        <taxon>Hypocreomycetidae</taxon>
        <taxon>Glomerellales</taxon>
        <taxon>Glomerellaceae</taxon>
        <taxon>Colletotrichum</taxon>
        <taxon>Colletotrichum gloeosporioides species complex</taxon>
    </lineage>
</organism>
<gene>
    <name evidence="2" type="ORF">CCHR01_15376</name>
</gene>
<accession>A0AAD9A5S9</accession>
<protein>
    <submittedName>
        <fullName evidence="2">Uncharacterized protein</fullName>
    </submittedName>
</protein>
<feature type="compositionally biased region" description="Basic and acidic residues" evidence="1">
    <location>
        <begin position="7"/>
        <end position="46"/>
    </location>
</feature>
<dbReference type="EMBL" id="JAQOWY010000442">
    <property type="protein sequence ID" value="KAK1841991.1"/>
    <property type="molecule type" value="Genomic_DNA"/>
</dbReference>
<evidence type="ECO:0000313" key="3">
    <source>
        <dbReference type="Proteomes" id="UP001243330"/>
    </source>
</evidence>
<name>A0AAD9A5S9_9PEZI</name>
<dbReference type="Proteomes" id="UP001243330">
    <property type="component" value="Unassembled WGS sequence"/>
</dbReference>
<comment type="caution">
    <text evidence="2">The sequence shown here is derived from an EMBL/GenBank/DDBJ whole genome shotgun (WGS) entry which is preliminary data.</text>
</comment>
<evidence type="ECO:0000313" key="2">
    <source>
        <dbReference type="EMBL" id="KAK1841991.1"/>
    </source>
</evidence>
<sequence>MRRMWRRERGGQRGARGEWRRKTGGQEEQAERREWGGTRHGDDGRRIGLARRTGLGLRDGSCRLSSLQGLSLRLCLSLSPCPHLIPTAAHSRIHTFIIDNLLSPSHLIGSHRSPAVR</sequence>
<proteinExistence type="predicted"/>
<keyword evidence="3" id="KW-1185">Reference proteome</keyword>
<reference evidence="2" key="1">
    <citation type="submission" date="2023-01" db="EMBL/GenBank/DDBJ databases">
        <title>Colletotrichum chrysophilum M932 genome sequence.</title>
        <authorList>
            <person name="Baroncelli R."/>
        </authorList>
    </citation>
    <scope>NUCLEOTIDE SEQUENCE</scope>
    <source>
        <strain evidence="2">M932</strain>
    </source>
</reference>
<feature type="region of interest" description="Disordered" evidence="1">
    <location>
        <begin position="1"/>
        <end position="46"/>
    </location>
</feature>
<evidence type="ECO:0000256" key="1">
    <source>
        <dbReference type="SAM" id="MobiDB-lite"/>
    </source>
</evidence>